<dbReference type="Proteomes" id="UP001485043">
    <property type="component" value="Unassembled WGS sequence"/>
</dbReference>
<dbReference type="EMBL" id="JALJOV010001292">
    <property type="protein sequence ID" value="KAK9850431.1"/>
    <property type="molecule type" value="Genomic_DNA"/>
</dbReference>
<dbReference type="InterPro" id="IPR019147">
    <property type="entry name" value="SWAP_N_domain"/>
</dbReference>
<dbReference type="InterPro" id="IPR035967">
    <property type="entry name" value="SWAP/Surp_sf"/>
</dbReference>
<keyword evidence="10" id="KW-1185">Reference proteome</keyword>
<proteinExistence type="predicted"/>
<feature type="domain" description="SURP motif" evidence="8">
    <location>
        <begin position="327"/>
        <end position="369"/>
    </location>
</feature>
<feature type="region of interest" description="Disordered" evidence="7">
    <location>
        <begin position="423"/>
        <end position="525"/>
    </location>
</feature>
<feature type="domain" description="SURP motif" evidence="8">
    <location>
        <begin position="183"/>
        <end position="224"/>
    </location>
</feature>
<dbReference type="PROSITE" id="PS50128">
    <property type="entry name" value="SURP"/>
    <property type="match status" value="2"/>
</dbReference>
<keyword evidence="5" id="KW-0804">Transcription</keyword>
<dbReference type="SMART" id="SM01141">
    <property type="entry name" value="DRY_EERY"/>
    <property type="match status" value="1"/>
</dbReference>
<gene>
    <name evidence="9" type="ORF">WJX84_009010</name>
</gene>
<feature type="region of interest" description="Disordered" evidence="7">
    <location>
        <begin position="270"/>
        <end position="321"/>
    </location>
</feature>
<sequence length="703" mass="75673">MTTKKDFAGVRGQTGRTEFTVYGLECSVHQDTDSAQYFNLGQHLLPLRLEPTIKVDRYDVRLLLDEIDAPEIEPGQEAEDFDEQELDHERYLELELPSQPVEVVTPAVFDTGSDESESMPAEPVVPSEYAAVGFAYAAEPATPITPAFGINARPEALDVYLPPVNYPAHLGEHLPESGRIFKVMVQTAGFVREARQMEFLLRVKQAHNKNFSFLMPGTKLHPFFRWLVDANPAIPLLAKPVSTPGVKAAGSQPEEGLSLLSRYGSKDTAASTSSAQSASSGSPSDPPLSAAPHEHESVQQQQGCMGSGNASSSHPSGPMPSSEMQLIITKLAGFIQKYGIKFEATIKRKERGNPRFAFLMPWNEFHWLYRKNLVDAIVSRSSEEGSAAEPAPSAAAKGGPAVAVLLKANPSLNKAARRVFGPMPQASAAPSAKADEGDRPSSPTPVEDNSAAAQISPTASHDPSLDGHNLPYGHQPARDEAPPGLTGTAAVLRNGKAAATDKTELAGPREPAEDELTPEERKAKRRRLARQFLQTKKQQGQVSLEEARRQQLQALAMHRQALALDRDDVDALEEVPEEPPEPGEIPEPSDDGPLQRLTDAGISSQGFLPALETLLEPSRELQPNQHLFASTQTIPTKHAGAPEAAAFSSTSDGTSQSSSSSSDDSHEDDGSGGMNPRMAIDTYMRPSGSVFACAARQVTPEST</sequence>
<evidence type="ECO:0000256" key="6">
    <source>
        <dbReference type="ARBA" id="ARBA00023187"/>
    </source>
</evidence>
<evidence type="ECO:0000313" key="10">
    <source>
        <dbReference type="Proteomes" id="UP001485043"/>
    </source>
</evidence>
<evidence type="ECO:0000313" key="9">
    <source>
        <dbReference type="EMBL" id="KAK9850431.1"/>
    </source>
</evidence>
<feature type="compositionally biased region" description="Acidic residues" evidence="7">
    <location>
        <begin position="567"/>
        <end position="581"/>
    </location>
</feature>
<dbReference type="InterPro" id="IPR040397">
    <property type="entry name" value="SWAP"/>
</dbReference>
<evidence type="ECO:0000259" key="8">
    <source>
        <dbReference type="PROSITE" id="PS50128"/>
    </source>
</evidence>
<organism evidence="9 10">
    <name type="scientific">Apatococcus fuscideae</name>
    <dbReference type="NCBI Taxonomy" id="2026836"/>
    <lineage>
        <taxon>Eukaryota</taxon>
        <taxon>Viridiplantae</taxon>
        <taxon>Chlorophyta</taxon>
        <taxon>core chlorophytes</taxon>
        <taxon>Trebouxiophyceae</taxon>
        <taxon>Chlorellales</taxon>
        <taxon>Chlorellaceae</taxon>
        <taxon>Apatococcus</taxon>
    </lineage>
</organism>
<accession>A0AAW1SQF5</accession>
<evidence type="ECO:0000256" key="5">
    <source>
        <dbReference type="ARBA" id="ARBA00023163"/>
    </source>
</evidence>
<feature type="compositionally biased region" description="Low complexity" evidence="7">
    <location>
        <begin position="311"/>
        <end position="321"/>
    </location>
</feature>
<comment type="caution">
    <text evidence="9">The sequence shown here is derived from an EMBL/GenBank/DDBJ whole genome shotgun (WGS) entry which is preliminary data.</text>
</comment>
<feature type="region of interest" description="Disordered" evidence="7">
    <location>
        <begin position="565"/>
        <end position="683"/>
    </location>
</feature>
<reference evidence="9 10" key="1">
    <citation type="journal article" date="2024" name="Nat. Commun.">
        <title>Phylogenomics reveals the evolutionary origins of lichenization in chlorophyte algae.</title>
        <authorList>
            <person name="Puginier C."/>
            <person name="Libourel C."/>
            <person name="Otte J."/>
            <person name="Skaloud P."/>
            <person name="Haon M."/>
            <person name="Grisel S."/>
            <person name="Petersen M."/>
            <person name="Berrin J.G."/>
            <person name="Delaux P.M."/>
            <person name="Dal Grande F."/>
            <person name="Keller J."/>
        </authorList>
    </citation>
    <scope>NUCLEOTIDE SEQUENCE [LARGE SCALE GENOMIC DNA]</scope>
    <source>
        <strain evidence="9 10">SAG 2523</strain>
    </source>
</reference>
<feature type="compositionally biased region" description="Low complexity" evidence="7">
    <location>
        <begin position="270"/>
        <end position="291"/>
    </location>
</feature>
<dbReference type="PANTHER" id="PTHR13161">
    <property type="entry name" value="SPLICING FACTOR SUPPRESSOR OF WHITE APRICOT"/>
    <property type="match status" value="1"/>
</dbReference>
<dbReference type="GO" id="GO:0000395">
    <property type="term" value="P:mRNA 5'-splice site recognition"/>
    <property type="evidence" value="ECO:0007669"/>
    <property type="project" value="TreeGrafter"/>
</dbReference>
<feature type="compositionally biased region" description="Polar residues" evidence="7">
    <location>
        <begin position="621"/>
        <end position="635"/>
    </location>
</feature>
<keyword evidence="3" id="KW-0694">RNA-binding</keyword>
<keyword evidence="1" id="KW-0507">mRNA processing</keyword>
<protein>
    <recommendedName>
        <fullName evidence="8">SURP motif domain-containing protein</fullName>
    </recommendedName>
</protein>
<dbReference type="AlphaFoldDB" id="A0AAW1SQF5"/>
<keyword evidence="2" id="KW-0677">Repeat</keyword>
<dbReference type="SUPFAM" id="SSF109905">
    <property type="entry name" value="Surp module (SWAP domain)"/>
    <property type="match status" value="2"/>
</dbReference>
<dbReference type="Gene3D" id="1.10.10.790">
    <property type="entry name" value="Surp module"/>
    <property type="match status" value="2"/>
</dbReference>
<dbReference type="Pfam" id="PF01805">
    <property type="entry name" value="Surp"/>
    <property type="match status" value="2"/>
</dbReference>
<feature type="compositionally biased region" description="Low complexity" evidence="7">
    <location>
        <begin position="648"/>
        <end position="662"/>
    </location>
</feature>
<keyword evidence="6" id="KW-0508">mRNA splicing</keyword>
<name>A0AAW1SQF5_9CHLO</name>
<dbReference type="GO" id="GO:0003723">
    <property type="term" value="F:RNA binding"/>
    <property type="evidence" value="ECO:0007669"/>
    <property type="project" value="UniProtKB-KW"/>
</dbReference>
<dbReference type="SMART" id="SM00648">
    <property type="entry name" value="SWAP"/>
    <property type="match status" value="2"/>
</dbReference>
<evidence type="ECO:0000256" key="4">
    <source>
        <dbReference type="ARBA" id="ARBA00023015"/>
    </source>
</evidence>
<feature type="compositionally biased region" description="Polar residues" evidence="7">
    <location>
        <begin position="451"/>
        <end position="461"/>
    </location>
</feature>
<dbReference type="PANTHER" id="PTHR13161:SF15">
    <property type="entry name" value="SPLICING FACTOR, SUPPRESSOR OF WHITE-APRICOT HOMOLOG"/>
    <property type="match status" value="1"/>
</dbReference>
<dbReference type="InterPro" id="IPR000061">
    <property type="entry name" value="Surp"/>
</dbReference>
<dbReference type="Pfam" id="PF09750">
    <property type="entry name" value="DRY_EERY"/>
    <property type="match status" value="1"/>
</dbReference>
<keyword evidence="4" id="KW-0805">Transcription regulation</keyword>
<evidence type="ECO:0000256" key="3">
    <source>
        <dbReference type="ARBA" id="ARBA00022884"/>
    </source>
</evidence>
<evidence type="ECO:0000256" key="1">
    <source>
        <dbReference type="ARBA" id="ARBA00022664"/>
    </source>
</evidence>
<evidence type="ECO:0000256" key="2">
    <source>
        <dbReference type="ARBA" id="ARBA00022737"/>
    </source>
</evidence>
<feature type="compositionally biased region" description="Polar residues" evidence="7">
    <location>
        <begin position="298"/>
        <end position="310"/>
    </location>
</feature>
<evidence type="ECO:0000256" key="7">
    <source>
        <dbReference type="SAM" id="MobiDB-lite"/>
    </source>
</evidence>